<dbReference type="PROSITE" id="PS51683">
    <property type="entry name" value="SAM_OMT_II"/>
    <property type="match status" value="1"/>
</dbReference>
<evidence type="ECO:0000313" key="5">
    <source>
        <dbReference type="EMBL" id="KAJ7075074.1"/>
    </source>
</evidence>
<dbReference type="Pfam" id="PF00891">
    <property type="entry name" value="Methyltransf_2"/>
    <property type="match status" value="1"/>
</dbReference>
<dbReference type="InterPro" id="IPR029063">
    <property type="entry name" value="SAM-dependent_MTases_sf"/>
</dbReference>
<dbReference type="EMBL" id="JARJCN010000104">
    <property type="protein sequence ID" value="KAJ7075074.1"/>
    <property type="molecule type" value="Genomic_DNA"/>
</dbReference>
<keyword evidence="2" id="KW-0808">Transferase</keyword>
<dbReference type="Gene3D" id="3.40.50.150">
    <property type="entry name" value="Vaccinia Virus protein VP39"/>
    <property type="match status" value="1"/>
</dbReference>
<evidence type="ECO:0000313" key="6">
    <source>
        <dbReference type="Proteomes" id="UP001222325"/>
    </source>
</evidence>
<proteinExistence type="predicted"/>
<sequence length="474" mass="51117">MASTLLELSNLISSSVAIVDARCRALSRKYPDLANPANAQEDEALAHDSQIAAATSIAVAAAAQLMANMQDQSRALIETSRGFAVSSAMGAVNESATAEIIREAGPKGCHINDIAKKNGMDPLKIARFLRLLATLHIFREVSPDVFAHNRISILLDTGKSSQEIFAKPEDKYHGAKGIGALVGLNTDETYKAAAYIQDVVVNPERAAAEGRGPLAPMNRAYNTEGNFFSLYDRPENLARFKRFGMAMNADRMLDPQSSVLKGLNWGALPAGALVVDVGGGVGSTSLEIARANPHLRFVVQDLASVTLEGKEFWAREYPDALAGGIVSLQAHSFLNPQPVKDASVFLVRAVLHNWPDAGAFKILKNLRDAARPTTQLVVLERIAPLVCGEDAAHAHIPGAVLPAPPAPLLANLGVMFPYLMDMQARDPSSTSLYPLDGIERTFPHHLKLYKEAGWEIVHVYRNPGVMDQIIAKPI</sequence>
<dbReference type="InterPro" id="IPR036388">
    <property type="entry name" value="WH-like_DNA-bd_sf"/>
</dbReference>
<name>A0AAD6TTT0_9AGAR</name>
<protein>
    <submittedName>
        <fullName evidence="5">O-methyltransferase</fullName>
    </submittedName>
</protein>
<dbReference type="InterPro" id="IPR016461">
    <property type="entry name" value="COMT-like"/>
</dbReference>
<evidence type="ECO:0000256" key="2">
    <source>
        <dbReference type="ARBA" id="ARBA00022679"/>
    </source>
</evidence>
<dbReference type="Gene3D" id="1.10.10.10">
    <property type="entry name" value="Winged helix-like DNA-binding domain superfamily/Winged helix DNA-binding domain"/>
    <property type="match status" value="1"/>
</dbReference>
<dbReference type="GO" id="GO:0008171">
    <property type="term" value="F:O-methyltransferase activity"/>
    <property type="evidence" value="ECO:0007669"/>
    <property type="project" value="InterPro"/>
</dbReference>
<comment type="caution">
    <text evidence="5">The sequence shown here is derived from an EMBL/GenBank/DDBJ whole genome shotgun (WGS) entry which is preliminary data.</text>
</comment>
<dbReference type="Proteomes" id="UP001222325">
    <property type="component" value="Unassembled WGS sequence"/>
</dbReference>
<dbReference type="InterPro" id="IPR001077">
    <property type="entry name" value="COMT_C"/>
</dbReference>
<accession>A0AAD6TTT0</accession>
<keyword evidence="1" id="KW-0489">Methyltransferase</keyword>
<dbReference type="SUPFAM" id="SSF53335">
    <property type="entry name" value="S-adenosyl-L-methionine-dependent methyltransferases"/>
    <property type="match status" value="1"/>
</dbReference>
<dbReference type="SUPFAM" id="SSF46785">
    <property type="entry name" value="Winged helix' DNA-binding domain"/>
    <property type="match status" value="1"/>
</dbReference>
<gene>
    <name evidence="5" type="ORF">B0H15DRAFT_934856</name>
</gene>
<dbReference type="PANTHER" id="PTHR43712:SF2">
    <property type="entry name" value="O-METHYLTRANSFERASE CICE"/>
    <property type="match status" value="1"/>
</dbReference>
<evidence type="ECO:0000256" key="1">
    <source>
        <dbReference type="ARBA" id="ARBA00022603"/>
    </source>
</evidence>
<reference evidence="5" key="1">
    <citation type="submission" date="2023-03" db="EMBL/GenBank/DDBJ databases">
        <title>Massive genome expansion in bonnet fungi (Mycena s.s.) driven by repeated elements and novel gene families across ecological guilds.</title>
        <authorList>
            <consortium name="Lawrence Berkeley National Laboratory"/>
            <person name="Harder C.B."/>
            <person name="Miyauchi S."/>
            <person name="Viragh M."/>
            <person name="Kuo A."/>
            <person name="Thoen E."/>
            <person name="Andreopoulos B."/>
            <person name="Lu D."/>
            <person name="Skrede I."/>
            <person name="Drula E."/>
            <person name="Henrissat B."/>
            <person name="Morin E."/>
            <person name="Kohler A."/>
            <person name="Barry K."/>
            <person name="LaButti K."/>
            <person name="Morin E."/>
            <person name="Salamov A."/>
            <person name="Lipzen A."/>
            <person name="Mereny Z."/>
            <person name="Hegedus B."/>
            <person name="Baldrian P."/>
            <person name="Stursova M."/>
            <person name="Weitz H."/>
            <person name="Taylor A."/>
            <person name="Grigoriev I.V."/>
            <person name="Nagy L.G."/>
            <person name="Martin F."/>
            <person name="Kauserud H."/>
        </authorList>
    </citation>
    <scope>NUCLEOTIDE SEQUENCE</scope>
    <source>
        <strain evidence="5">CBHHK173m</strain>
    </source>
</reference>
<dbReference type="InterPro" id="IPR036390">
    <property type="entry name" value="WH_DNA-bd_sf"/>
</dbReference>
<dbReference type="AlphaFoldDB" id="A0AAD6TTT0"/>
<evidence type="ECO:0000256" key="3">
    <source>
        <dbReference type="ARBA" id="ARBA00022691"/>
    </source>
</evidence>
<organism evidence="5 6">
    <name type="scientific">Mycena belliarum</name>
    <dbReference type="NCBI Taxonomy" id="1033014"/>
    <lineage>
        <taxon>Eukaryota</taxon>
        <taxon>Fungi</taxon>
        <taxon>Dikarya</taxon>
        <taxon>Basidiomycota</taxon>
        <taxon>Agaricomycotina</taxon>
        <taxon>Agaricomycetes</taxon>
        <taxon>Agaricomycetidae</taxon>
        <taxon>Agaricales</taxon>
        <taxon>Marasmiineae</taxon>
        <taxon>Mycenaceae</taxon>
        <taxon>Mycena</taxon>
    </lineage>
</organism>
<dbReference type="GO" id="GO:0032259">
    <property type="term" value="P:methylation"/>
    <property type="evidence" value="ECO:0007669"/>
    <property type="project" value="UniProtKB-KW"/>
</dbReference>
<keyword evidence="6" id="KW-1185">Reference proteome</keyword>
<keyword evidence="3" id="KW-0949">S-adenosyl-L-methionine</keyword>
<dbReference type="PANTHER" id="PTHR43712">
    <property type="entry name" value="PUTATIVE (AFU_ORTHOLOGUE AFUA_4G14580)-RELATED"/>
    <property type="match status" value="1"/>
</dbReference>
<feature type="domain" description="O-methyltransferase C-terminal" evidence="4">
    <location>
        <begin position="245"/>
        <end position="384"/>
    </location>
</feature>
<evidence type="ECO:0000259" key="4">
    <source>
        <dbReference type="Pfam" id="PF00891"/>
    </source>
</evidence>